<gene>
    <name evidence="8" type="ORF">BRAA08T34989Z</name>
</gene>
<dbReference type="Pfam" id="PF00009">
    <property type="entry name" value="GTP_EFTU"/>
    <property type="match status" value="1"/>
</dbReference>
<dbReference type="GO" id="GO:0003924">
    <property type="term" value="F:GTPase activity"/>
    <property type="evidence" value="ECO:0007669"/>
    <property type="project" value="InterPro"/>
</dbReference>
<keyword evidence="5" id="KW-0342">GTP-binding</keyword>
<organism evidence="8">
    <name type="scientific">Brassica campestris</name>
    <name type="common">Field mustard</name>
    <dbReference type="NCBI Taxonomy" id="3711"/>
    <lineage>
        <taxon>Eukaryota</taxon>
        <taxon>Viridiplantae</taxon>
        <taxon>Streptophyta</taxon>
        <taxon>Embryophyta</taxon>
        <taxon>Tracheophyta</taxon>
        <taxon>Spermatophyta</taxon>
        <taxon>Magnoliopsida</taxon>
        <taxon>eudicotyledons</taxon>
        <taxon>Gunneridae</taxon>
        <taxon>Pentapetalae</taxon>
        <taxon>rosids</taxon>
        <taxon>malvids</taxon>
        <taxon>Brassicales</taxon>
        <taxon>Brassicaceae</taxon>
        <taxon>Brassiceae</taxon>
        <taxon>Brassica</taxon>
    </lineage>
</organism>
<evidence type="ECO:0000256" key="4">
    <source>
        <dbReference type="ARBA" id="ARBA00022741"/>
    </source>
</evidence>
<dbReference type="CDD" id="cd03704">
    <property type="entry name" value="eRF3_C_III"/>
    <property type="match status" value="1"/>
</dbReference>
<protein>
    <recommendedName>
        <fullName evidence="7">Tr-type G domain-containing protein</fullName>
    </recommendedName>
</protein>
<feature type="domain" description="Tr-type G" evidence="7">
    <location>
        <begin position="103"/>
        <end position="329"/>
    </location>
</feature>
<dbReference type="PROSITE" id="PS00301">
    <property type="entry name" value="G_TR_1"/>
    <property type="match status" value="1"/>
</dbReference>
<dbReference type="FunFam" id="2.40.30.10:FF:000024">
    <property type="entry name" value="Eukaryotic peptide chain release factor GTP-binding subunit ERF3A"/>
    <property type="match status" value="1"/>
</dbReference>
<evidence type="ECO:0000256" key="6">
    <source>
        <dbReference type="SAM" id="MobiDB-lite"/>
    </source>
</evidence>
<evidence type="ECO:0000256" key="1">
    <source>
        <dbReference type="ARBA" id="ARBA00003982"/>
    </source>
</evidence>
<dbReference type="SUPFAM" id="SSF52540">
    <property type="entry name" value="P-loop containing nucleoside triphosphate hydrolases"/>
    <property type="match status" value="1"/>
</dbReference>
<evidence type="ECO:0000313" key="8">
    <source>
        <dbReference type="EMBL" id="VDD07310.1"/>
    </source>
</evidence>
<accession>A0A3P6BZL8</accession>
<dbReference type="SUPFAM" id="SSF50465">
    <property type="entry name" value="EF-Tu/eEF-1alpha/eIF2-gamma C-terminal domain"/>
    <property type="match status" value="1"/>
</dbReference>
<sequence>MDVPLYFVSAIYVPHDSYLCFYCPLYLFINYVDLQAEILALQLDSADLKDNVPESAPVPVEQQATEDQEILLPVHNPAKAKEKAAQEKAAKEEAEEEAEANKKRHLNAVFIGHVDAGKSTIGGQILFLSGQVDDRQIQKYEKEAKDKSRESWYMAYIMDTNEEERAKGKTVEVGRAHFETKNTRFTLLDAPGHKSYVPNMISGASQADIGVLVISARKGEFETGFENGGQTREHVQLAKTLGVSKLVVVVNKMDDPTVNWSKERYDKIEQKMVPFLKSSRYNTKKDVIFLPISGLMGVNMDKRMDRNVCPWYSGPSFFEVLDSIEVPPRDNGPFRRIIVCIPMSACCRLMPIIDKFKDMGTVVMGKVESGSIKEGDSLIIMPNKDPVKVVAIYCDEDKVKRAGPGENLRVRITGIEDEDILSGFVLSSTVKPVPAVTEFVAQLQIIGLPEKAVLTAGYKAILHIHAAVEECEIMELISQIDMETREPMKGKVRFVKNGAGVVCRIQVTNSICVEKFSDFPQLGRFTLRTEAGTLLGTTMMLSPASWVFSPSSSSSVVFSRPQRLPLVRSAVDGRNEIVPPAQSQIPNKVLSLCLFIVLLVNKVHSLLKLLVEVTESVSVLKTAAKTRKVAAEEILAAFSAIEKAKVDPSPFLETLGGSESPGRTWMLIFTAEKKLKKGRYFPLTAVQRFDAAGKRIENGVYLGPLGALTFEGKFSWKNRILAFIFEQIRIKIGPLDPIKIGLGKKDAEEEPSNKDPFFIWFYVDEEIAVARGRSGGTAFWCRCRRIAS</sequence>
<dbReference type="InterPro" id="IPR009001">
    <property type="entry name" value="Transl_elong_EF1A/Init_IF2_C"/>
</dbReference>
<dbReference type="AlphaFoldDB" id="A0A3P6BZL8"/>
<dbReference type="InterPro" id="IPR027417">
    <property type="entry name" value="P-loop_NTPase"/>
</dbReference>
<dbReference type="CDD" id="cd01883">
    <property type="entry name" value="EF1_alpha"/>
    <property type="match status" value="1"/>
</dbReference>
<evidence type="ECO:0000256" key="2">
    <source>
        <dbReference type="ARBA" id="ARBA00007249"/>
    </source>
</evidence>
<dbReference type="CDD" id="cd04089">
    <property type="entry name" value="eRF3_II"/>
    <property type="match status" value="1"/>
</dbReference>
<comment type="function">
    <text evidence="1">This protein promotes the GTP-dependent binding of aminoacyl-tRNA to the A-site of ribosomes during protein biosynthesis.</text>
</comment>
<dbReference type="InterPro" id="IPR054696">
    <property type="entry name" value="GTP-eEF1A_C"/>
</dbReference>
<reference evidence="8" key="1">
    <citation type="submission" date="2018-11" db="EMBL/GenBank/DDBJ databases">
        <authorList>
            <consortium name="Genoscope - CEA"/>
            <person name="William W."/>
        </authorList>
    </citation>
    <scope>NUCLEOTIDE SEQUENCE</scope>
</reference>
<dbReference type="InterPro" id="IPR031157">
    <property type="entry name" value="G_TR_CS"/>
</dbReference>
<dbReference type="Pfam" id="PF03144">
    <property type="entry name" value="GTP_EFTU_D2"/>
    <property type="match status" value="1"/>
</dbReference>
<evidence type="ECO:0000256" key="5">
    <source>
        <dbReference type="ARBA" id="ARBA00023134"/>
    </source>
</evidence>
<evidence type="ECO:0000256" key="3">
    <source>
        <dbReference type="ARBA" id="ARBA00022481"/>
    </source>
</evidence>
<keyword evidence="3" id="KW-0488">Methylation</keyword>
<proteinExistence type="inferred from homology"/>
<feature type="compositionally biased region" description="Basic and acidic residues" evidence="6">
    <location>
        <begin position="81"/>
        <end position="92"/>
    </location>
</feature>
<dbReference type="InterPro" id="IPR000795">
    <property type="entry name" value="T_Tr_GTP-bd_dom"/>
</dbReference>
<keyword evidence="4" id="KW-0547">Nucleotide-binding</keyword>
<comment type="similarity">
    <text evidence="2">Belongs to the TRAFAC class translation factor GTPase superfamily. Classic translation factor GTPase family. EF-Tu/EF-1A subfamily.</text>
</comment>
<dbReference type="GO" id="GO:0005525">
    <property type="term" value="F:GTP binding"/>
    <property type="evidence" value="ECO:0007669"/>
    <property type="project" value="UniProtKB-KW"/>
</dbReference>
<dbReference type="InterPro" id="IPR004161">
    <property type="entry name" value="EFTu-like_2"/>
</dbReference>
<dbReference type="PRINTS" id="PR00315">
    <property type="entry name" value="ELONGATNFCT"/>
</dbReference>
<dbReference type="FunFam" id="3.40.50.300:FF:000862">
    <property type="entry name" value="Eukaryotic peptide chain release factor GTP-binding subunit ERF3A"/>
    <property type="match status" value="1"/>
</dbReference>
<dbReference type="Gene3D" id="3.40.50.300">
    <property type="entry name" value="P-loop containing nucleotide triphosphate hydrolases"/>
    <property type="match status" value="1"/>
</dbReference>
<name>A0A3P6BZL8_BRACM</name>
<feature type="region of interest" description="Disordered" evidence="6">
    <location>
        <begin position="81"/>
        <end position="100"/>
    </location>
</feature>
<dbReference type="Gene3D" id="2.40.30.10">
    <property type="entry name" value="Translation factors"/>
    <property type="match status" value="2"/>
</dbReference>
<dbReference type="Pfam" id="PF22594">
    <property type="entry name" value="GTP-eEF1A_C"/>
    <property type="match status" value="1"/>
</dbReference>
<dbReference type="EMBL" id="LR031575">
    <property type="protein sequence ID" value="VDD07310.1"/>
    <property type="molecule type" value="Genomic_DNA"/>
</dbReference>
<dbReference type="InterPro" id="IPR009000">
    <property type="entry name" value="Transl_B-barrel_sf"/>
</dbReference>
<dbReference type="PANTHER" id="PTHR23115">
    <property type="entry name" value="TRANSLATION FACTOR"/>
    <property type="match status" value="1"/>
</dbReference>
<evidence type="ECO:0000259" key="7">
    <source>
        <dbReference type="PROSITE" id="PS51722"/>
    </source>
</evidence>
<dbReference type="PROSITE" id="PS51722">
    <property type="entry name" value="G_TR_2"/>
    <property type="match status" value="1"/>
</dbReference>
<dbReference type="SUPFAM" id="SSF50447">
    <property type="entry name" value="Translation proteins"/>
    <property type="match status" value="1"/>
</dbReference>
<dbReference type="InterPro" id="IPR050100">
    <property type="entry name" value="TRAFAC_GTPase_members"/>
</dbReference>